<dbReference type="RefSeq" id="WP_168678793.1">
    <property type="nucleotide sequence ID" value="NZ_JAAXOY010000203.1"/>
</dbReference>
<proteinExistence type="predicted"/>
<organism evidence="1 2">
    <name type="scientific">Cellulomonas septica</name>
    <dbReference type="NCBI Taxonomy" id="285080"/>
    <lineage>
        <taxon>Bacteria</taxon>
        <taxon>Bacillati</taxon>
        <taxon>Actinomycetota</taxon>
        <taxon>Actinomycetes</taxon>
        <taxon>Micrococcales</taxon>
        <taxon>Cellulomonadaceae</taxon>
        <taxon>Cellulomonas</taxon>
    </lineage>
</organism>
<gene>
    <name evidence="1" type="ORF">HGA02_09445</name>
</gene>
<reference evidence="1 2" key="1">
    <citation type="submission" date="2020-04" db="EMBL/GenBank/DDBJ databases">
        <title>MicrobeNet Type strains.</title>
        <authorList>
            <person name="Nicholson A.C."/>
        </authorList>
    </citation>
    <scope>NUCLEOTIDE SEQUENCE [LARGE SCALE GENOMIC DNA]</scope>
    <source>
        <strain evidence="1 2">ATCC BAA-787</strain>
    </source>
</reference>
<comment type="caution">
    <text evidence="1">The sequence shown here is derived from an EMBL/GenBank/DDBJ whole genome shotgun (WGS) entry which is preliminary data.</text>
</comment>
<dbReference type="EMBL" id="JAAXOY010000203">
    <property type="protein sequence ID" value="NKY39745.1"/>
    <property type="molecule type" value="Genomic_DNA"/>
</dbReference>
<protein>
    <submittedName>
        <fullName evidence="1">Uncharacterized protein</fullName>
    </submittedName>
</protein>
<dbReference type="Proteomes" id="UP000777774">
    <property type="component" value="Unassembled WGS sequence"/>
</dbReference>
<accession>A0ABX1JZI8</accession>
<keyword evidence="2" id="KW-1185">Reference proteome</keyword>
<evidence type="ECO:0000313" key="2">
    <source>
        <dbReference type="Proteomes" id="UP000777774"/>
    </source>
</evidence>
<name>A0ABX1JZI8_9CELL</name>
<sequence length="143" mass="16234">MAYVDDDHILEWLQDGRVSLVAPEVGIAFHDYLLSLPWLLTRVDWRTIAHARLDLRLVDEVNVRDQLSALEVAVPAALFLLYAPGEPGVLCPIESAVPNLDHLYWRPPGPRYFCAAEVDGDEPSFSFARFGEYDGRPDARWRT</sequence>
<evidence type="ECO:0000313" key="1">
    <source>
        <dbReference type="EMBL" id="NKY39745.1"/>
    </source>
</evidence>